<accession>A0A1X7KVM5</accession>
<evidence type="ECO:0000313" key="2">
    <source>
        <dbReference type="Proteomes" id="UP000193804"/>
    </source>
</evidence>
<dbReference type="EMBL" id="FXAW01000007">
    <property type="protein sequence ID" value="SMG45298.1"/>
    <property type="molecule type" value="Genomic_DNA"/>
</dbReference>
<proteinExistence type="predicted"/>
<name>A0A1X7KVM5_9BACT</name>
<reference evidence="2" key="1">
    <citation type="submission" date="2017-04" db="EMBL/GenBank/DDBJ databases">
        <authorList>
            <person name="Varghese N."/>
            <person name="Submissions S."/>
        </authorList>
    </citation>
    <scope>NUCLEOTIDE SEQUENCE [LARGE SCALE GENOMIC DNA]</scope>
    <source>
        <strain evidence="2">DSM 4125</strain>
    </source>
</reference>
<keyword evidence="2" id="KW-1185">Reference proteome</keyword>
<sequence length="855" mass="99140">MRQLLFFLLAIFMVTFFYGCAYKVLKADKFLEKQEMGKAKKRIDKAIENDPRNPAAQFMLAKYYSHSVWSFDAVDSAHLYIRSVSDTFPQLENKTVKKLSKKGLDSVAVVQQALIVDSLAFAKAQAENTEDAYNQYLNTYDYLTFEEEATALRNQVAYDKAIAQNTTQAVSDFFRKYPDAPQAQKARNVFETLYYEKKTQNETLTEYVDYVKERPQTEFAEEAAFEILNIISAGAETLDYQRFIKQYNQFEASQLAQTILEGVSYEGRTDELLTHKKDSAFHFYNLEKQGLSSFQFEEIVPDSCSFIKQPFILSKQANVVFAYLKNGEKILDVNIKAIEYLGSGFFQIDDYGRDKNLVHFSQHDKLSQKAVEFQILDDFHLAKKEDDSWYLISLLGEAILKQPVDSIWKEGEVFFFKKGNNMAVASIADFKKSAKNELKSLSYLYNDYEWLDEKYLRLHSNDYETILNQRAEVFFPLEQASFNYFDAVWVKEKNGKVKVLDQNRNSLFEEDLAAFQFESGVLGVKNEMLWSVFISGFKGFPKFQYDSIRIFNSWLTYAQQDDAEYLLFQSGKKVVLKEKERYRILKNYNVAFSNVSDQIRFVEISNEKGYFKLYNGLGRMVKEGQDLDINILTPRLIQVHQNKKKQLIDSSGTEIKIKNVEAFGAFQDGLIPILQNRKFGALIVEDLKIIPAHSQSKIELFLQDSLYIFKEDNLLGISNAKAEIVVDADFEAIEFFNDSTAIVEEAGQIGIFNIYSKEYLFEDLETWERIVFGEEIFFIVRRQAGYGVINQLGEEVIPFIFNELKAYESKSKLYWLAERRLSEINYIVIAYFDKNGQVLFKEGLNFDDYLETACD</sequence>
<gene>
    <name evidence="1" type="ORF">SAMN05661096_03127</name>
</gene>
<organism evidence="1 2">
    <name type="scientific">Marivirga sericea</name>
    <dbReference type="NCBI Taxonomy" id="1028"/>
    <lineage>
        <taxon>Bacteria</taxon>
        <taxon>Pseudomonadati</taxon>
        <taxon>Bacteroidota</taxon>
        <taxon>Cytophagia</taxon>
        <taxon>Cytophagales</taxon>
        <taxon>Marivirgaceae</taxon>
        <taxon>Marivirga</taxon>
    </lineage>
</organism>
<evidence type="ECO:0008006" key="3">
    <source>
        <dbReference type="Google" id="ProtNLM"/>
    </source>
</evidence>
<dbReference type="STRING" id="1028.SAMN05661096_03127"/>
<dbReference type="PROSITE" id="PS51257">
    <property type="entry name" value="PROKAR_LIPOPROTEIN"/>
    <property type="match status" value="1"/>
</dbReference>
<dbReference type="OrthoDB" id="2485468at2"/>
<dbReference type="AlphaFoldDB" id="A0A1X7KVM5"/>
<protein>
    <recommendedName>
        <fullName evidence="3">WG containing repeat-containing protein</fullName>
    </recommendedName>
</protein>
<dbReference type="Pfam" id="PF14903">
    <property type="entry name" value="WG_beta_rep"/>
    <property type="match status" value="2"/>
</dbReference>
<evidence type="ECO:0000313" key="1">
    <source>
        <dbReference type="EMBL" id="SMG45298.1"/>
    </source>
</evidence>
<dbReference type="RefSeq" id="WP_139828060.1">
    <property type="nucleotide sequence ID" value="NZ_FXAW01000007.1"/>
</dbReference>
<dbReference type="InterPro" id="IPR032774">
    <property type="entry name" value="WG_beta_rep"/>
</dbReference>
<dbReference type="Proteomes" id="UP000193804">
    <property type="component" value="Unassembled WGS sequence"/>
</dbReference>